<evidence type="ECO:0000313" key="16">
    <source>
        <dbReference type="EMBL" id="PJE80448.1"/>
    </source>
</evidence>
<dbReference type="InterPro" id="IPR036097">
    <property type="entry name" value="HisK_dim/P_sf"/>
</dbReference>
<evidence type="ECO:0000256" key="2">
    <source>
        <dbReference type="ARBA" id="ARBA00022475"/>
    </source>
</evidence>
<dbReference type="SUPFAM" id="SSF52172">
    <property type="entry name" value="CheY-like"/>
    <property type="match status" value="1"/>
</dbReference>
<evidence type="ECO:0000256" key="9">
    <source>
        <dbReference type="ARBA" id="ARBA00022989"/>
    </source>
</evidence>
<feature type="transmembrane region" description="Helical" evidence="12">
    <location>
        <begin position="6"/>
        <end position="24"/>
    </location>
</feature>
<organism evidence="16">
    <name type="scientific">invertebrate metagenome</name>
    <dbReference type="NCBI Taxonomy" id="1711999"/>
    <lineage>
        <taxon>unclassified sequences</taxon>
        <taxon>metagenomes</taxon>
        <taxon>organismal metagenomes</taxon>
    </lineage>
</organism>
<dbReference type="InterPro" id="IPR008207">
    <property type="entry name" value="Sig_transdc_His_kin_Hpt_dom"/>
</dbReference>
<evidence type="ECO:0000259" key="14">
    <source>
        <dbReference type="PROSITE" id="PS50110"/>
    </source>
</evidence>
<dbReference type="InterPro" id="IPR003661">
    <property type="entry name" value="HisK_dim/P_dom"/>
</dbReference>
<keyword evidence="4 16" id="KW-0808">Transferase</keyword>
<keyword evidence="11 12" id="KW-0472">Membrane</keyword>
<dbReference type="PRINTS" id="PR00344">
    <property type="entry name" value="BCTRLSENSOR"/>
</dbReference>
<keyword evidence="10" id="KW-0902">Two-component regulatory system</keyword>
<evidence type="ECO:0000256" key="6">
    <source>
        <dbReference type="ARBA" id="ARBA00022741"/>
    </source>
</evidence>
<dbReference type="AlphaFoldDB" id="A0A2H9TBE8"/>
<dbReference type="PANTHER" id="PTHR45339">
    <property type="entry name" value="HYBRID SIGNAL TRANSDUCTION HISTIDINE KINASE J"/>
    <property type="match status" value="1"/>
</dbReference>
<dbReference type="InterPro" id="IPR036890">
    <property type="entry name" value="HATPase_C_sf"/>
</dbReference>
<dbReference type="Pfam" id="PF00512">
    <property type="entry name" value="HisKA"/>
    <property type="match status" value="1"/>
</dbReference>
<keyword evidence="3" id="KW-0597">Phosphoprotein</keyword>
<dbReference type="Gene3D" id="3.30.565.10">
    <property type="entry name" value="Histidine kinase-like ATPase, C-terminal domain"/>
    <property type="match status" value="1"/>
</dbReference>
<keyword evidence="5 12" id="KW-0812">Transmembrane</keyword>
<evidence type="ECO:0000256" key="11">
    <source>
        <dbReference type="ARBA" id="ARBA00023136"/>
    </source>
</evidence>
<dbReference type="InterPro" id="IPR003594">
    <property type="entry name" value="HATPase_dom"/>
</dbReference>
<evidence type="ECO:0000256" key="1">
    <source>
        <dbReference type="ARBA" id="ARBA00004651"/>
    </source>
</evidence>
<dbReference type="Gene3D" id="1.20.120.160">
    <property type="entry name" value="HPT domain"/>
    <property type="match status" value="1"/>
</dbReference>
<evidence type="ECO:0000256" key="5">
    <source>
        <dbReference type="ARBA" id="ARBA00022692"/>
    </source>
</evidence>
<dbReference type="Gene3D" id="1.10.287.130">
    <property type="match status" value="1"/>
</dbReference>
<dbReference type="PANTHER" id="PTHR45339:SF1">
    <property type="entry name" value="HYBRID SIGNAL TRANSDUCTION HISTIDINE KINASE J"/>
    <property type="match status" value="1"/>
</dbReference>
<comment type="subcellular location">
    <subcellularLocation>
        <location evidence="1">Cell membrane</location>
        <topology evidence="1">Multi-pass membrane protein</topology>
    </subcellularLocation>
</comment>
<evidence type="ECO:0000256" key="3">
    <source>
        <dbReference type="ARBA" id="ARBA00022553"/>
    </source>
</evidence>
<dbReference type="SUPFAM" id="SSF55874">
    <property type="entry name" value="ATPase domain of HSP90 chaperone/DNA topoisomerase II/histidine kinase"/>
    <property type="match status" value="1"/>
</dbReference>
<evidence type="ECO:0000256" key="8">
    <source>
        <dbReference type="ARBA" id="ARBA00022840"/>
    </source>
</evidence>
<dbReference type="SUPFAM" id="SSF47384">
    <property type="entry name" value="Homodimeric domain of signal transducing histidine kinase"/>
    <property type="match status" value="1"/>
</dbReference>
<dbReference type="PROSITE" id="PS50894">
    <property type="entry name" value="HPT"/>
    <property type="match status" value="1"/>
</dbReference>
<protein>
    <submittedName>
        <fullName evidence="16">Sensory/regulatory protein RpfC</fullName>
        <ecNumber evidence="16">2.7.13.3</ecNumber>
    </submittedName>
</protein>
<keyword evidence="9 12" id="KW-1133">Transmembrane helix</keyword>
<dbReference type="InterPro" id="IPR011006">
    <property type="entry name" value="CheY-like_superfamily"/>
</dbReference>
<accession>A0A2H9TBE8</accession>
<dbReference type="CDD" id="cd16922">
    <property type="entry name" value="HATPase_EvgS-ArcB-TorS-like"/>
    <property type="match status" value="1"/>
</dbReference>
<sequence length="876" mass="98644">MIVLLIASFGCFSLGVIFYLYSSLEYHFGELQKQDFSRRIESYGVVVEQFIDVRHQWLKDLSKNTIFTQAVMQPDVMQANLYDYMSRVRLLGKKVNITLLDFSGEPVFYTAGQDSDNYRHRPDIMNVLRGVQPEMFSVLKSAHQYNLLFAVAIYYNGLAEGVLLAEIPVSEVLEAIHPQSLSKNEQLQLFYKQDKLFSYGPDLKNTPHTDYYLLSYPLKITGYLDSKALAATSRQIQVQVALVIVWIAIVVIIAVFFIGRWLFINPINHLRKATQTLERKKFSLTPDELAQLFCQRIHLKEISVLSHDIHTMSDMILVREKALKEVNRQLEKRVEERTVELKEARDKACASDKAKSGFLATMSHEIRTPMNAILGIFELLKAARLTTQQKQWLHTAQSSGELLLSIINDILDFSALEAGKLELEEQSFNLHAIFYDAFHLCQITADNKKLKLLLNIAPDVPRVAQGDKWRLSQVLLNLLGNAIKFTKAGSVNLRVSISSKRGDVFTLNVAVRDTGIGIAESFHLKMFDEFTMKDQGFARTQQGTGLGLAICQRLLKLMGGELSYTSQEGVGSTFMFTAPLMTVDSDAERTTTEATSDLSFSDVNPNILLAEDNPANQSIIKAILEHDGGCVTIAHNGLEALQYVQKNCFDVILMDISMPEMDGITAARSIRDLPDKKNIPIISLSAHALVAHRKQFLQAGMNDCLTKPINKKKLLSTICHWTLQYRQQSNVPTIQTMAQSGLGRDELLNNKKEIGEYDWSRMPFIDEGVLQQLVIDTSAEVAYDLLGIYKEDTLLRIAALKSAVSQEDVMSLEYEAHTLGSSAGAHGNSRLLSCARYVETLCRDQHCDQAFKLAEILISEAEQSLDLLQKRREQGF</sequence>
<dbReference type="EC" id="2.7.13.3" evidence="16"/>
<dbReference type="GO" id="GO:0005524">
    <property type="term" value="F:ATP binding"/>
    <property type="evidence" value="ECO:0007669"/>
    <property type="project" value="UniProtKB-KW"/>
</dbReference>
<evidence type="ECO:0000256" key="12">
    <source>
        <dbReference type="SAM" id="Phobius"/>
    </source>
</evidence>
<dbReference type="InterPro" id="IPR005467">
    <property type="entry name" value="His_kinase_dom"/>
</dbReference>
<dbReference type="SUPFAM" id="SSF47226">
    <property type="entry name" value="Histidine-containing phosphotransfer domain, HPT domain"/>
    <property type="match status" value="1"/>
</dbReference>
<dbReference type="InterPro" id="IPR036641">
    <property type="entry name" value="HPT_dom_sf"/>
</dbReference>
<gene>
    <name evidence="16" type="primary">rpfC</name>
    <name evidence="16" type="ORF">CI610_00583</name>
</gene>
<dbReference type="Gene3D" id="6.10.340.10">
    <property type="match status" value="1"/>
</dbReference>
<dbReference type="Gene3D" id="3.40.50.2300">
    <property type="match status" value="1"/>
</dbReference>
<feature type="domain" description="Response regulatory" evidence="14">
    <location>
        <begin position="606"/>
        <end position="722"/>
    </location>
</feature>
<dbReference type="GO" id="GO:0005886">
    <property type="term" value="C:plasma membrane"/>
    <property type="evidence" value="ECO:0007669"/>
    <property type="project" value="UniProtKB-SubCell"/>
</dbReference>
<feature type="domain" description="Histidine kinase" evidence="13">
    <location>
        <begin position="361"/>
        <end position="582"/>
    </location>
</feature>
<dbReference type="PROSITE" id="PS50109">
    <property type="entry name" value="HIS_KIN"/>
    <property type="match status" value="1"/>
</dbReference>
<dbReference type="GO" id="GO:0000155">
    <property type="term" value="F:phosphorelay sensor kinase activity"/>
    <property type="evidence" value="ECO:0007669"/>
    <property type="project" value="InterPro"/>
</dbReference>
<dbReference type="FunFam" id="3.30.565.10:FF:000010">
    <property type="entry name" value="Sensor histidine kinase RcsC"/>
    <property type="match status" value="1"/>
</dbReference>
<proteinExistence type="predicted"/>
<evidence type="ECO:0000256" key="10">
    <source>
        <dbReference type="ARBA" id="ARBA00023012"/>
    </source>
</evidence>
<dbReference type="InterPro" id="IPR001789">
    <property type="entry name" value="Sig_transdc_resp-reg_receiver"/>
</dbReference>
<dbReference type="Pfam" id="PF00072">
    <property type="entry name" value="Response_reg"/>
    <property type="match status" value="1"/>
</dbReference>
<dbReference type="EMBL" id="NSIT01000017">
    <property type="protein sequence ID" value="PJE80448.1"/>
    <property type="molecule type" value="Genomic_DNA"/>
</dbReference>
<keyword evidence="8" id="KW-0067">ATP-binding</keyword>
<evidence type="ECO:0000259" key="15">
    <source>
        <dbReference type="PROSITE" id="PS50894"/>
    </source>
</evidence>
<evidence type="ECO:0000256" key="7">
    <source>
        <dbReference type="ARBA" id="ARBA00022777"/>
    </source>
</evidence>
<keyword evidence="2" id="KW-1003">Cell membrane</keyword>
<dbReference type="Pfam" id="PF01627">
    <property type="entry name" value="Hpt"/>
    <property type="match status" value="1"/>
</dbReference>
<feature type="transmembrane region" description="Helical" evidence="12">
    <location>
        <begin position="240"/>
        <end position="263"/>
    </location>
</feature>
<feature type="domain" description="HPt" evidence="15">
    <location>
        <begin position="778"/>
        <end position="871"/>
    </location>
</feature>
<dbReference type="InterPro" id="IPR004358">
    <property type="entry name" value="Sig_transdc_His_kin-like_C"/>
</dbReference>
<reference evidence="16" key="1">
    <citation type="journal article" date="2017" name="Appl. Environ. Microbiol.">
        <title>Molecular characterization of an Endozoicomonas-like organism causing infection in king scallop Pecten maximus L.</title>
        <authorList>
            <person name="Cano I."/>
            <person name="van Aerle R."/>
            <person name="Ross S."/>
            <person name="Verner-Jeffreys D.W."/>
            <person name="Paley R.K."/>
            <person name="Rimmer G."/>
            <person name="Ryder D."/>
            <person name="Hooper P."/>
            <person name="Stone D."/>
            <person name="Feist S.W."/>
        </authorList>
    </citation>
    <scope>NUCLEOTIDE SEQUENCE</scope>
</reference>
<evidence type="ECO:0000259" key="13">
    <source>
        <dbReference type="PROSITE" id="PS50109"/>
    </source>
</evidence>
<comment type="caution">
    <text evidence="16">The sequence shown here is derived from an EMBL/GenBank/DDBJ whole genome shotgun (WGS) entry which is preliminary data.</text>
</comment>
<keyword evidence="7" id="KW-0418">Kinase</keyword>
<dbReference type="Pfam" id="PF02518">
    <property type="entry name" value="HATPase_c"/>
    <property type="match status" value="1"/>
</dbReference>
<dbReference type="FunFam" id="1.10.287.130:FF:000004">
    <property type="entry name" value="Ethylene receptor 1"/>
    <property type="match status" value="1"/>
</dbReference>
<dbReference type="SMART" id="SM00387">
    <property type="entry name" value="HATPase_c"/>
    <property type="match status" value="1"/>
</dbReference>
<dbReference type="CDD" id="cd00082">
    <property type="entry name" value="HisKA"/>
    <property type="match status" value="1"/>
</dbReference>
<name>A0A2H9TBE8_9ZZZZ</name>
<keyword evidence="6" id="KW-0547">Nucleotide-binding</keyword>
<dbReference type="PROSITE" id="PS50110">
    <property type="entry name" value="RESPONSE_REGULATORY"/>
    <property type="match status" value="1"/>
</dbReference>
<evidence type="ECO:0000256" key="4">
    <source>
        <dbReference type="ARBA" id="ARBA00022679"/>
    </source>
</evidence>
<dbReference type="SMART" id="SM00388">
    <property type="entry name" value="HisKA"/>
    <property type="match status" value="1"/>
</dbReference>
<dbReference type="CDD" id="cd17546">
    <property type="entry name" value="REC_hyHK_CKI1_RcsC-like"/>
    <property type="match status" value="1"/>
</dbReference>
<dbReference type="SMART" id="SM00448">
    <property type="entry name" value="REC"/>
    <property type="match status" value="1"/>
</dbReference>